<keyword evidence="5" id="KW-0732">Signal</keyword>
<keyword evidence="7" id="KW-0016">Alginate biosynthesis</keyword>
<reference evidence="9 10" key="1">
    <citation type="submission" date="2019-03" db="EMBL/GenBank/DDBJ databases">
        <title>Genomic Encyclopedia of Type Strains, Phase IV (KMG-IV): sequencing the most valuable type-strain genomes for metagenomic binning, comparative biology and taxonomic classification.</title>
        <authorList>
            <person name="Goeker M."/>
        </authorList>
    </citation>
    <scope>NUCLEOTIDE SEQUENCE [LARGE SCALE GENOMIC DNA]</scope>
    <source>
        <strain evidence="9 10">DSM 26377</strain>
    </source>
</reference>
<keyword evidence="8" id="KW-0472">Membrane</keyword>
<evidence type="ECO:0000256" key="4">
    <source>
        <dbReference type="ARBA" id="ARBA00013964"/>
    </source>
</evidence>
<dbReference type="InterPro" id="IPR035422">
    <property type="entry name" value="AlgF"/>
</dbReference>
<evidence type="ECO:0000256" key="1">
    <source>
        <dbReference type="ARBA" id="ARBA00004418"/>
    </source>
</evidence>
<keyword evidence="8" id="KW-1133">Transmembrane helix</keyword>
<evidence type="ECO:0000256" key="8">
    <source>
        <dbReference type="SAM" id="Phobius"/>
    </source>
</evidence>
<dbReference type="GO" id="GO:0042121">
    <property type="term" value="P:alginic acid biosynthetic process"/>
    <property type="evidence" value="ECO:0007669"/>
    <property type="project" value="UniProtKB-UniPathway"/>
</dbReference>
<evidence type="ECO:0000313" key="9">
    <source>
        <dbReference type="EMBL" id="TDU23213.1"/>
    </source>
</evidence>
<organism evidence="9 10">
    <name type="scientific">Panacagrimonas perspica</name>
    <dbReference type="NCBI Taxonomy" id="381431"/>
    <lineage>
        <taxon>Bacteria</taxon>
        <taxon>Pseudomonadati</taxon>
        <taxon>Pseudomonadota</taxon>
        <taxon>Gammaproteobacteria</taxon>
        <taxon>Nevskiales</taxon>
        <taxon>Nevskiaceae</taxon>
        <taxon>Panacagrimonas</taxon>
    </lineage>
</organism>
<dbReference type="Pfam" id="PF11182">
    <property type="entry name" value="AlgF"/>
    <property type="match status" value="1"/>
</dbReference>
<evidence type="ECO:0000256" key="2">
    <source>
        <dbReference type="ARBA" id="ARBA00005182"/>
    </source>
</evidence>
<evidence type="ECO:0000256" key="3">
    <source>
        <dbReference type="ARBA" id="ARBA00010033"/>
    </source>
</evidence>
<dbReference type="UniPathway" id="UPA00286"/>
<feature type="transmembrane region" description="Helical" evidence="8">
    <location>
        <begin position="26"/>
        <end position="44"/>
    </location>
</feature>
<comment type="caution">
    <text evidence="9">The sequence shown here is derived from an EMBL/GenBank/DDBJ whole genome shotgun (WGS) entry which is preliminary data.</text>
</comment>
<dbReference type="GO" id="GO:0016740">
    <property type="term" value="F:transferase activity"/>
    <property type="evidence" value="ECO:0007669"/>
    <property type="project" value="UniProtKB-KW"/>
</dbReference>
<accession>A0A4R7NQJ8</accession>
<evidence type="ECO:0000256" key="7">
    <source>
        <dbReference type="ARBA" id="ARBA00022841"/>
    </source>
</evidence>
<evidence type="ECO:0000256" key="6">
    <source>
        <dbReference type="ARBA" id="ARBA00022764"/>
    </source>
</evidence>
<dbReference type="RefSeq" id="WP_133883888.1">
    <property type="nucleotide sequence ID" value="NZ_MWIN01000025.1"/>
</dbReference>
<dbReference type="Proteomes" id="UP000295341">
    <property type="component" value="Unassembled WGS sequence"/>
</dbReference>
<sequence>MNPMERSEQDIGIVPTRNAGPDRRSVLSMIAALVAMMFMTSMVAQAGDGGLYGPVAPPGSAFIRVFNASDTDELTAKVGNESIADIRAWNASDFIFLPAGTHQLSAGSTNDSVTLAAGRYYTAVAGSGPVKLLDNDNSGNRLKALLILYNLTGKSALSLRTQDGGTVVIPDVASKTSGKREVNPSKVQLAVYDGDKKIADAPPVSLARGQAFSLFVVGDASAATPRMAWAIN</sequence>
<dbReference type="EMBL" id="SOBT01000013">
    <property type="protein sequence ID" value="TDU23213.1"/>
    <property type="molecule type" value="Genomic_DNA"/>
</dbReference>
<dbReference type="GO" id="GO:0042597">
    <property type="term" value="C:periplasmic space"/>
    <property type="evidence" value="ECO:0007669"/>
    <property type="project" value="UniProtKB-SubCell"/>
</dbReference>
<comment type="subcellular location">
    <subcellularLocation>
        <location evidence="1">Periplasm</location>
    </subcellularLocation>
</comment>
<evidence type="ECO:0000256" key="5">
    <source>
        <dbReference type="ARBA" id="ARBA00022729"/>
    </source>
</evidence>
<dbReference type="AlphaFoldDB" id="A0A4R7NQJ8"/>
<keyword evidence="10" id="KW-1185">Reference proteome</keyword>
<proteinExistence type="inferred from homology"/>
<dbReference type="OrthoDB" id="7000405at2"/>
<keyword evidence="8" id="KW-0812">Transmembrane</keyword>
<gene>
    <name evidence="9" type="ORF">DFR24_4736</name>
</gene>
<comment type="pathway">
    <text evidence="2">Glycan biosynthesis; alginate biosynthesis.</text>
</comment>
<comment type="similarity">
    <text evidence="3">Belongs to the AlgF family.</text>
</comment>
<keyword evidence="6" id="KW-0574">Periplasm</keyword>
<name>A0A4R7NQJ8_9GAMM</name>
<protein>
    <recommendedName>
        <fullName evidence="4">Alginate biosynthesis protein AlgF</fullName>
    </recommendedName>
</protein>
<keyword evidence="9" id="KW-0808">Transferase</keyword>
<evidence type="ECO:0000313" key="10">
    <source>
        <dbReference type="Proteomes" id="UP000295341"/>
    </source>
</evidence>